<dbReference type="InterPro" id="IPR036388">
    <property type="entry name" value="WH-like_DNA-bd_sf"/>
</dbReference>
<dbReference type="PANTHER" id="PTHR35807">
    <property type="entry name" value="TRANSCRIPTIONAL REGULATOR REDD-RELATED"/>
    <property type="match status" value="1"/>
</dbReference>
<comment type="caution">
    <text evidence="2">The sequence shown here is derived from an EMBL/GenBank/DDBJ whole genome shotgun (WGS) entry which is preliminary data.</text>
</comment>
<dbReference type="InterPro" id="IPR027417">
    <property type="entry name" value="P-loop_NTPase"/>
</dbReference>
<dbReference type="AlphaFoldDB" id="A0A2N5H675"/>
<dbReference type="OrthoDB" id="1137593at2"/>
<keyword evidence="3" id="KW-1185">Reference proteome</keyword>
<proteinExistence type="predicted"/>
<dbReference type="SUPFAM" id="SSF48452">
    <property type="entry name" value="TPR-like"/>
    <property type="match status" value="3"/>
</dbReference>
<dbReference type="InterPro" id="IPR051677">
    <property type="entry name" value="AfsR-DnrI-RedD_regulator"/>
</dbReference>
<protein>
    <submittedName>
        <fullName evidence="2">Transcriptional regulator</fullName>
    </submittedName>
</protein>
<dbReference type="Proteomes" id="UP000234950">
    <property type="component" value="Unassembled WGS sequence"/>
</dbReference>
<dbReference type="SUPFAM" id="SSF52540">
    <property type="entry name" value="P-loop containing nucleoside triphosphate hydrolases"/>
    <property type="match status" value="1"/>
</dbReference>
<dbReference type="PANTHER" id="PTHR35807:SF2">
    <property type="entry name" value="TRANSCRIPTIONAL ACTIVATOR DOMAIN"/>
    <property type="match status" value="1"/>
</dbReference>
<evidence type="ECO:0000313" key="3">
    <source>
        <dbReference type="Proteomes" id="UP000234950"/>
    </source>
</evidence>
<sequence>MKQPIIQSKLRIPVVKDEFIRRAMLTRKLKAIPEYPLTLLHSGAGFGKSTALALFLRDEKLPGCWYSISSMDDDILTFLSYLVKTIQEMDPSFGIELSSYINNLDRYIREEELGILCSLFINEILECKHEITIILDDFHQIEHSYTINSWMEKLLEHIPPNLHMVISSRSRPGWRFLTKMKVCGQLLEITREDLVLTLEEMELLLTDLYGLEIEPEYLQSIYEITEGWIIALCMIATQIPLQKDKPKIFKHSSQSLQDFFQYLVMEVFSKQPPMIQQFLEQTSIFEEMEEEICDEVIGIPGSSTLLNQIIDRNLFIQKIGPAQFRYHALFKEFLEDIFQKNNPSAYIALHERCARYYERKQLWEKALYHYKKINHHKAICSILQENGLRMLENGKLESLYDQLTILSEAEMEPYYILWYLKAEIYRYRSHYQDAEECYDKAFAGAKKNQDHLGMSIALKGKAQIYLDTIQPHQAERLLYEAIFHREKCTESHGEKGKLYQLLSENLLNSGKAKEAEKWIQKAKEAKASDPDGNLEARLYLRTGRFEAAKKTLFINREELKASNINTLPQSHRETDLLLSLIEAFNGEGLKAKELAQAGIQQGISYKAPFVEACGWIRMGHAVQILNKYDSSLAENCYQTALEIMEQLHIDRGKAEPLMGLCILYGTRGELERALEAGRKALQETEKVHDVWLSALITLCLGIVCIYTERRHKAQDFFGKAAALFEQCEDSYGQMLGKFWLAYLFYLEKKNDWFKKMINEFLNLVQIHDYEFFFHKRSVFSPRDLQIYVPLLNECMKEDIQSPYVRKILQDMGITAFDSHPGYSIRVRTLGQFKLWIGEKEVGERDWQREKAKELFQLLITVNELMAKEEIIALLWPHQDKKSADRDFKVALNCLHNVLEPNRKARAAPFFIIREGMFYGLNPHAVIEMDTTLFKELIEDGLNEVHPDKVIPILERGLAFYQGDYLPDRRYDDWCISKRESMAVYFLRGAEKMAQLMVRREKYDAAINWCQKILERDRIWEEAYRLLMYCYYRKNNRPQAMRWYKKCTEVLEEELGVTPLEPTKHMYQMIIESERILNSIEQP</sequence>
<organism evidence="2 3">
    <name type="scientific">Neobacillus cucumis</name>
    <dbReference type="NCBI Taxonomy" id="1740721"/>
    <lineage>
        <taxon>Bacteria</taxon>
        <taxon>Bacillati</taxon>
        <taxon>Bacillota</taxon>
        <taxon>Bacilli</taxon>
        <taxon>Bacillales</taxon>
        <taxon>Bacillaceae</taxon>
        <taxon>Neobacillus</taxon>
    </lineage>
</organism>
<dbReference type="EMBL" id="PGVE01000107">
    <property type="protein sequence ID" value="PLS01012.1"/>
    <property type="molecule type" value="Genomic_DNA"/>
</dbReference>
<reference evidence="2 3" key="1">
    <citation type="submission" date="2017-11" db="EMBL/GenBank/DDBJ databases">
        <title>Comparitive Functional Genomics of Dry Heat Resistant strains isolated from the Viking Spacecraft.</title>
        <authorList>
            <person name="Seuylemezian A."/>
            <person name="Cooper K."/>
            <person name="Vaishampayan P."/>
        </authorList>
    </citation>
    <scope>NUCLEOTIDE SEQUENCE [LARGE SCALE GENOMIC DNA]</scope>
    <source>
        <strain evidence="2 3">V32-6</strain>
    </source>
</reference>
<dbReference type="Pfam" id="PF25873">
    <property type="entry name" value="WHD_MalT"/>
    <property type="match status" value="1"/>
</dbReference>
<name>A0A2N5H675_9BACI</name>
<dbReference type="InterPro" id="IPR019734">
    <property type="entry name" value="TPR_rpt"/>
</dbReference>
<accession>A0A2N5H675</accession>
<dbReference type="Gene3D" id="1.25.40.10">
    <property type="entry name" value="Tetratricopeptide repeat domain"/>
    <property type="match status" value="3"/>
</dbReference>
<dbReference type="RefSeq" id="WP_101652186.1">
    <property type="nucleotide sequence ID" value="NZ_PGVE01000107.1"/>
</dbReference>
<dbReference type="Gene3D" id="3.40.50.300">
    <property type="entry name" value="P-loop containing nucleotide triphosphate hydrolases"/>
    <property type="match status" value="1"/>
</dbReference>
<dbReference type="InterPro" id="IPR059106">
    <property type="entry name" value="WHD_MalT"/>
</dbReference>
<gene>
    <name evidence="2" type="ORF">CVD27_26795</name>
</gene>
<dbReference type="Pfam" id="PF03704">
    <property type="entry name" value="BTAD"/>
    <property type="match status" value="1"/>
</dbReference>
<feature type="domain" description="Bacterial transcriptional activator" evidence="1">
    <location>
        <begin position="928"/>
        <end position="1070"/>
    </location>
</feature>
<dbReference type="InterPro" id="IPR011990">
    <property type="entry name" value="TPR-like_helical_dom_sf"/>
</dbReference>
<dbReference type="Gene3D" id="1.10.10.10">
    <property type="entry name" value="Winged helix-like DNA-binding domain superfamily/Winged helix DNA-binding domain"/>
    <property type="match status" value="1"/>
</dbReference>
<evidence type="ECO:0000313" key="2">
    <source>
        <dbReference type="EMBL" id="PLS01012.1"/>
    </source>
</evidence>
<dbReference type="SMART" id="SM01043">
    <property type="entry name" value="BTAD"/>
    <property type="match status" value="1"/>
</dbReference>
<dbReference type="InterPro" id="IPR005158">
    <property type="entry name" value="BTAD"/>
</dbReference>
<dbReference type="SMART" id="SM00028">
    <property type="entry name" value="TPR"/>
    <property type="match status" value="7"/>
</dbReference>
<evidence type="ECO:0000259" key="1">
    <source>
        <dbReference type="SMART" id="SM01043"/>
    </source>
</evidence>